<dbReference type="EMBL" id="JBHFEH010000003">
    <property type="protein sequence ID" value="KAL2058175.1"/>
    <property type="molecule type" value="Genomic_DNA"/>
</dbReference>
<proteinExistence type="predicted"/>
<reference evidence="1 2" key="1">
    <citation type="submission" date="2024-09" db="EMBL/GenBank/DDBJ databases">
        <title>Rethinking Asexuality: The Enigmatic Case of Functional Sexual Genes in Lepraria (Stereocaulaceae).</title>
        <authorList>
            <person name="Doellman M."/>
            <person name="Sun Y."/>
            <person name="Barcenas-Pena A."/>
            <person name="Lumbsch H.T."/>
            <person name="Grewe F."/>
        </authorList>
    </citation>
    <scope>NUCLEOTIDE SEQUENCE [LARGE SCALE GENOMIC DNA]</scope>
    <source>
        <strain evidence="1 2">Grewe 0041</strain>
    </source>
</reference>
<organism evidence="1 2">
    <name type="scientific">Lepraria finkii</name>
    <dbReference type="NCBI Taxonomy" id="1340010"/>
    <lineage>
        <taxon>Eukaryota</taxon>
        <taxon>Fungi</taxon>
        <taxon>Dikarya</taxon>
        <taxon>Ascomycota</taxon>
        <taxon>Pezizomycotina</taxon>
        <taxon>Lecanoromycetes</taxon>
        <taxon>OSLEUM clade</taxon>
        <taxon>Lecanoromycetidae</taxon>
        <taxon>Lecanorales</taxon>
        <taxon>Lecanorineae</taxon>
        <taxon>Stereocaulaceae</taxon>
        <taxon>Lepraria</taxon>
    </lineage>
</organism>
<keyword evidence="2" id="KW-1185">Reference proteome</keyword>
<dbReference type="Proteomes" id="UP001590951">
    <property type="component" value="Unassembled WGS sequence"/>
</dbReference>
<evidence type="ECO:0000313" key="2">
    <source>
        <dbReference type="Proteomes" id="UP001590951"/>
    </source>
</evidence>
<evidence type="ECO:0000313" key="1">
    <source>
        <dbReference type="EMBL" id="KAL2058175.1"/>
    </source>
</evidence>
<comment type="caution">
    <text evidence="1">The sequence shown here is derived from an EMBL/GenBank/DDBJ whole genome shotgun (WGS) entry which is preliminary data.</text>
</comment>
<gene>
    <name evidence="1" type="ORF">ABVK25_001793</name>
</gene>
<sequence length="122" mass="13903">MLDLDQDDRQNKPVLDGLKAIFRHLERSVESLGDLYPAAVAQGVLEPDVRAIIRLRMLKLDEMFDTYHHKTSTTRTMRTCIPKNTKDRPSGKSIPVIVWCKIAVTSTISIPILIKAYQYSPH</sequence>
<accession>A0ABR4BK42</accession>
<name>A0ABR4BK42_9LECA</name>
<protein>
    <submittedName>
        <fullName evidence="1">Uncharacterized protein</fullName>
    </submittedName>
</protein>